<dbReference type="RefSeq" id="WP_107325900.1">
    <property type="nucleotide sequence ID" value="NZ_SNYP01000034.1"/>
</dbReference>
<gene>
    <name evidence="1" type="ORF">C5F46_13665</name>
</gene>
<keyword evidence="2" id="KW-1185">Reference proteome</keyword>
<sequence>MTKQDPPEDGPTQKSEFEALRESMVFEGPELTFTPRGSPDPRLMRLVRLLAQQAARECYEEELRLAREKRREAPPA</sequence>
<proteinExistence type="predicted"/>
<evidence type="ECO:0000313" key="2">
    <source>
        <dbReference type="Proteomes" id="UP000241899"/>
    </source>
</evidence>
<dbReference type="AlphaFoldDB" id="A0A2T4JD25"/>
<name>A0A2T4JD25_9RHOB</name>
<comment type="caution">
    <text evidence="1">The sequence shown here is derived from an EMBL/GenBank/DDBJ whole genome shotgun (WGS) entry which is preliminary data.</text>
</comment>
<dbReference type="OrthoDB" id="7596875at2"/>
<reference evidence="1 2" key="1">
    <citation type="submission" date="2018-03" db="EMBL/GenBank/DDBJ databases">
        <title>Rhodobacter veldkampii.</title>
        <authorList>
            <person name="Meyer T.E."/>
            <person name="Miller S."/>
            <person name="Lodha T."/>
            <person name="Gandham S."/>
            <person name="Chintalapati S."/>
            <person name="Chintalapati V.R."/>
        </authorList>
    </citation>
    <scope>NUCLEOTIDE SEQUENCE [LARGE SCALE GENOMIC DNA]</scope>
    <source>
        <strain evidence="1 2">DSM 11550</strain>
    </source>
</reference>
<dbReference type="EMBL" id="PZKF01000041">
    <property type="protein sequence ID" value="PTE15812.1"/>
    <property type="molecule type" value="Genomic_DNA"/>
</dbReference>
<accession>A0A2T4JD25</accession>
<dbReference type="Proteomes" id="UP000241899">
    <property type="component" value="Unassembled WGS sequence"/>
</dbReference>
<evidence type="ECO:0000313" key="1">
    <source>
        <dbReference type="EMBL" id="PTE15812.1"/>
    </source>
</evidence>
<organism evidence="1 2">
    <name type="scientific">Phaeovulum veldkampii DSM 11550</name>
    <dbReference type="NCBI Taxonomy" id="1185920"/>
    <lineage>
        <taxon>Bacteria</taxon>
        <taxon>Pseudomonadati</taxon>
        <taxon>Pseudomonadota</taxon>
        <taxon>Alphaproteobacteria</taxon>
        <taxon>Rhodobacterales</taxon>
        <taxon>Paracoccaceae</taxon>
        <taxon>Phaeovulum</taxon>
    </lineage>
</organism>
<protein>
    <submittedName>
        <fullName evidence="1">Uncharacterized protein</fullName>
    </submittedName>
</protein>